<dbReference type="PROSITE" id="PS51078">
    <property type="entry name" value="ICLR_ED"/>
    <property type="match status" value="1"/>
</dbReference>
<dbReference type="PANTHER" id="PTHR30136">
    <property type="entry name" value="HELIX-TURN-HELIX TRANSCRIPTIONAL REGULATOR, ICLR FAMILY"/>
    <property type="match status" value="1"/>
</dbReference>
<feature type="domain" description="IclR-ED" evidence="5">
    <location>
        <begin position="69"/>
        <end position="254"/>
    </location>
</feature>
<dbReference type="GO" id="GO:0003700">
    <property type="term" value="F:DNA-binding transcription factor activity"/>
    <property type="evidence" value="ECO:0007669"/>
    <property type="project" value="TreeGrafter"/>
</dbReference>
<dbReference type="PROSITE" id="PS51077">
    <property type="entry name" value="HTH_ICLR"/>
    <property type="match status" value="1"/>
</dbReference>
<protein>
    <submittedName>
        <fullName evidence="6">Helix-turn-helix domain-containing protein</fullName>
    </submittedName>
</protein>
<dbReference type="InterPro" id="IPR029016">
    <property type="entry name" value="GAF-like_dom_sf"/>
</dbReference>
<evidence type="ECO:0000259" key="4">
    <source>
        <dbReference type="PROSITE" id="PS51077"/>
    </source>
</evidence>
<evidence type="ECO:0000256" key="3">
    <source>
        <dbReference type="ARBA" id="ARBA00023163"/>
    </source>
</evidence>
<dbReference type="GO" id="GO:0003677">
    <property type="term" value="F:DNA binding"/>
    <property type="evidence" value="ECO:0007669"/>
    <property type="project" value="UniProtKB-KW"/>
</dbReference>
<dbReference type="SUPFAM" id="SSF55781">
    <property type="entry name" value="GAF domain-like"/>
    <property type="match status" value="1"/>
</dbReference>
<dbReference type="EMBL" id="JAFBWN010000039">
    <property type="protein sequence ID" value="MBM2357474.1"/>
    <property type="molecule type" value="Genomic_DNA"/>
</dbReference>
<dbReference type="Proteomes" id="UP000809337">
    <property type="component" value="Unassembled WGS sequence"/>
</dbReference>
<comment type="caution">
    <text evidence="6">The sequence shown here is derived from an EMBL/GenBank/DDBJ whole genome shotgun (WGS) entry which is preliminary data.</text>
</comment>
<dbReference type="InterPro" id="IPR036390">
    <property type="entry name" value="WH_DNA-bd_sf"/>
</dbReference>
<dbReference type="Pfam" id="PF01614">
    <property type="entry name" value="IclR_C"/>
    <property type="match status" value="1"/>
</dbReference>
<evidence type="ECO:0000313" key="7">
    <source>
        <dbReference type="Proteomes" id="UP000809337"/>
    </source>
</evidence>
<gene>
    <name evidence="6" type="ORF">JQX14_23265</name>
</gene>
<keyword evidence="3" id="KW-0804">Transcription</keyword>
<accession>A0A9Q2RZK3</accession>
<reference evidence="6" key="1">
    <citation type="submission" date="2021-01" db="EMBL/GenBank/DDBJ databases">
        <title>Diatom-associated Roseobacters Show Island Model of Population Structure.</title>
        <authorList>
            <person name="Qu L."/>
            <person name="Feng X."/>
            <person name="Chen Y."/>
            <person name="Li L."/>
            <person name="Wang X."/>
            <person name="Hu Z."/>
            <person name="Wang H."/>
            <person name="Luo H."/>
        </authorList>
    </citation>
    <scope>NUCLEOTIDE SEQUENCE</scope>
    <source>
        <strain evidence="6">SM26-45</strain>
    </source>
</reference>
<sequence length="258" mass="28738">MSGFGSVRALERGLQVLQAVNQRDGLKAAEVAAETGIPRPTVYRLLETLEGLGFVSRDHSSEKWRPTLKAKSLSSGFRDKDWVAQSVVPEMVRLGREILWPLDLVTFNDHQMEIRESTHNISPYSIDHGMVGLKLPVLETSGGRAYLAFSPEAERERTLAGLEAQLGLRRPIILQDGSLDYILSQARQLGVGFRKEGFRSATKSISAPIFSGDQVVACLTIIWTGSALTFDDAIRLYRDRLLETTRRISRELAEKEAL</sequence>
<proteinExistence type="predicted"/>
<dbReference type="GO" id="GO:0045892">
    <property type="term" value="P:negative regulation of DNA-templated transcription"/>
    <property type="evidence" value="ECO:0007669"/>
    <property type="project" value="TreeGrafter"/>
</dbReference>
<dbReference type="Pfam" id="PF09339">
    <property type="entry name" value="HTH_IclR"/>
    <property type="match status" value="1"/>
</dbReference>
<dbReference type="Gene3D" id="1.10.10.10">
    <property type="entry name" value="Winged helix-like DNA-binding domain superfamily/Winged helix DNA-binding domain"/>
    <property type="match status" value="1"/>
</dbReference>
<organism evidence="6 7">
    <name type="scientific">Pseudosulfitobacter pseudonitzschiae</name>
    <dbReference type="NCBI Taxonomy" id="1402135"/>
    <lineage>
        <taxon>Bacteria</taxon>
        <taxon>Pseudomonadati</taxon>
        <taxon>Pseudomonadota</taxon>
        <taxon>Alphaproteobacteria</taxon>
        <taxon>Rhodobacterales</taxon>
        <taxon>Roseobacteraceae</taxon>
        <taxon>Pseudosulfitobacter</taxon>
    </lineage>
</organism>
<dbReference type="InterPro" id="IPR005471">
    <property type="entry name" value="Tscrpt_reg_IclR_N"/>
</dbReference>
<evidence type="ECO:0000256" key="2">
    <source>
        <dbReference type="ARBA" id="ARBA00023125"/>
    </source>
</evidence>
<dbReference type="SMART" id="SM00346">
    <property type="entry name" value="HTH_ICLR"/>
    <property type="match status" value="1"/>
</dbReference>
<dbReference type="InterPro" id="IPR036388">
    <property type="entry name" value="WH-like_DNA-bd_sf"/>
</dbReference>
<name>A0A9Q2RZK3_9RHOB</name>
<dbReference type="InterPro" id="IPR050707">
    <property type="entry name" value="HTH_MetabolicPath_Reg"/>
</dbReference>
<keyword evidence="2" id="KW-0238">DNA-binding</keyword>
<feature type="domain" description="HTH iclR-type" evidence="4">
    <location>
        <begin position="7"/>
        <end position="68"/>
    </location>
</feature>
<keyword evidence="1" id="KW-0805">Transcription regulation</keyword>
<dbReference type="AlphaFoldDB" id="A0A9Q2RZK3"/>
<dbReference type="SUPFAM" id="SSF46785">
    <property type="entry name" value="Winged helix' DNA-binding domain"/>
    <property type="match status" value="1"/>
</dbReference>
<evidence type="ECO:0000256" key="1">
    <source>
        <dbReference type="ARBA" id="ARBA00023015"/>
    </source>
</evidence>
<dbReference type="InterPro" id="IPR014757">
    <property type="entry name" value="Tscrpt_reg_IclR_C"/>
</dbReference>
<dbReference type="Gene3D" id="3.30.450.40">
    <property type="match status" value="1"/>
</dbReference>
<evidence type="ECO:0000313" key="6">
    <source>
        <dbReference type="EMBL" id="MBM2357474.1"/>
    </source>
</evidence>
<evidence type="ECO:0000259" key="5">
    <source>
        <dbReference type="PROSITE" id="PS51078"/>
    </source>
</evidence>
<dbReference type="PANTHER" id="PTHR30136:SF23">
    <property type="entry name" value="DNA-BINDING TRANSCRIPTIONAL ACTIVATOR MHPR"/>
    <property type="match status" value="1"/>
</dbReference>